<feature type="region of interest" description="Disordered" evidence="1">
    <location>
        <begin position="1"/>
        <end position="21"/>
    </location>
</feature>
<protein>
    <submittedName>
        <fullName evidence="2">Uncharacterized protein</fullName>
    </submittedName>
</protein>
<organism evidence="2">
    <name type="scientific">mine drainage metagenome</name>
    <dbReference type="NCBI Taxonomy" id="410659"/>
    <lineage>
        <taxon>unclassified sequences</taxon>
        <taxon>metagenomes</taxon>
        <taxon>ecological metagenomes</taxon>
    </lineage>
</organism>
<dbReference type="EMBL" id="MLJW01007659">
    <property type="protein sequence ID" value="OIQ65012.1"/>
    <property type="molecule type" value="Genomic_DNA"/>
</dbReference>
<name>A0A1J5PBY8_9ZZZZ</name>
<comment type="caution">
    <text evidence="2">The sequence shown here is derived from an EMBL/GenBank/DDBJ whole genome shotgun (WGS) entry which is preliminary data.</text>
</comment>
<dbReference type="AlphaFoldDB" id="A0A1J5PBY8"/>
<accession>A0A1J5PBY8</accession>
<sequence>MSIRPCTLSSQGRRTLVGTGPGDPELLTVKLPCNSPRHTFMPSWIFWVNQWAALPTA</sequence>
<evidence type="ECO:0000313" key="2">
    <source>
        <dbReference type="EMBL" id="OIQ65012.1"/>
    </source>
</evidence>
<proteinExistence type="predicted"/>
<gene>
    <name evidence="2" type="ORF">GALL_534330</name>
</gene>
<evidence type="ECO:0000256" key="1">
    <source>
        <dbReference type="SAM" id="MobiDB-lite"/>
    </source>
</evidence>
<reference evidence="2" key="1">
    <citation type="submission" date="2016-10" db="EMBL/GenBank/DDBJ databases">
        <title>Sequence of Gallionella enrichment culture.</title>
        <authorList>
            <person name="Poehlein A."/>
            <person name="Muehling M."/>
            <person name="Daniel R."/>
        </authorList>
    </citation>
    <scope>NUCLEOTIDE SEQUENCE</scope>
</reference>